<dbReference type="PANTHER" id="PTHR43415:SF5">
    <property type="entry name" value="ACETYLTRANSFERASE"/>
    <property type="match status" value="1"/>
</dbReference>
<evidence type="ECO:0000259" key="1">
    <source>
        <dbReference type="PROSITE" id="PS51186"/>
    </source>
</evidence>
<dbReference type="InterPro" id="IPR000182">
    <property type="entry name" value="GNAT_dom"/>
</dbReference>
<keyword evidence="2" id="KW-0808">Transferase</keyword>
<dbReference type="AlphaFoldDB" id="A0A7W4K478"/>
<keyword evidence="3" id="KW-1185">Reference proteome</keyword>
<feature type="domain" description="N-acetyltransferase" evidence="1">
    <location>
        <begin position="1"/>
        <end position="166"/>
    </location>
</feature>
<dbReference type="GO" id="GO:0016747">
    <property type="term" value="F:acyltransferase activity, transferring groups other than amino-acyl groups"/>
    <property type="evidence" value="ECO:0007669"/>
    <property type="project" value="InterPro"/>
</dbReference>
<dbReference type="Pfam" id="PF00583">
    <property type="entry name" value="Acetyltransf_1"/>
    <property type="match status" value="1"/>
</dbReference>
<dbReference type="Proteomes" id="UP000578030">
    <property type="component" value="Unassembled WGS sequence"/>
</dbReference>
<dbReference type="Gene3D" id="3.40.630.30">
    <property type="match status" value="1"/>
</dbReference>
<evidence type="ECO:0000313" key="2">
    <source>
        <dbReference type="EMBL" id="MBB2200084.1"/>
    </source>
</evidence>
<reference evidence="2 3" key="1">
    <citation type="submission" date="2020-04" db="EMBL/GenBank/DDBJ databases">
        <title>Description of novel Gluconacetobacter.</title>
        <authorList>
            <person name="Sombolestani A."/>
        </authorList>
    </citation>
    <scope>NUCLEOTIDE SEQUENCE [LARGE SCALE GENOMIC DNA]</scope>
    <source>
        <strain evidence="2 3">LMG 27802</strain>
    </source>
</reference>
<accession>A0A7W4K478</accession>
<dbReference type="CDD" id="cd04301">
    <property type="entry name" value="NAT_SF"/>
    <property type="match status" value="1"/>
</dbReference>
<dbReference type="SUPFAM" id="SSF55729">
    <property type="entry name" value="Acyl-CoA N-acyltransferases (Nat)"/>
    <property type="match status" value="1"/>
</dbReference>
<protein>
    <submittedName>
        <fullName evidence="2">GNAT family N-acetyltransferase</fullName>
    </submittedName>
</protein>
<dbReference type="InterPro" id="IPR016181">
    <property type="entry name" value="Acyl_CoA_acyltransferase"/>
</dbReference>
<sequence>MHLLPFTERHFEMLSGWFRDPRELAQWGGTALAHPLDRTQLNHMLDEGGFSPPARLCWMAGDDAGNAVGHAQLAFDWRDGVARMCRVAIDPHKRGEGLAVPMLRAVMEKAFSHRQIERVELNVYSWNKAAIRTYLRLGFVQEGIRRSSARVGSERWDTVMMGILRPEWLKTEEAGSSVSMGRVLPA</sequence>
<proteinExistence type="predicted"/>
<dbReference type="PROSITE" id="PS51186">
    <property type="entry name" value="GNAT"/>
    <property type="match status" value="1"/>
</dbReference>
<dbReference type="PANTHER" id="PTHR43415">
    <property type="entry name" value="SPERMIDINE N(1)-ACETYLTRANSFERASE"/>
    <property type="match status" value="1"/>
</dbReference>
<comment type="caution">
    <text evidence="2">The sequence shown here is derived from an EMBL/GenBank/DDBJ whole genome shotgun (WGS) entry which is preliminary data.</text>
</comment>
<organism evidence="2 3">
    <name type="scientific">Gluconacetobacter tumulisoli</name>
    <dbReference type="NCBI Taxonomy" id="1286189"/>
    <lineage>
        <taxon>Bacteria</taxon>
        <taxon>Pseudomonadati</taxon>
        <taxon>Pseudomonadota</taxon>
        <taxon>Alphaproteobacteria</taxon>
        <taxon>Acetobacterales</taxon>
        <taxon>Acetobacteraceae</taxon>
        <taxon>Gluconacetobacter</taxon>
    </lineage>
</organism>
<gene>
    <name evidence="2" type="ORF">HLH28_00565</name>
</gene>
<name>A0A7W4K478_9PROT</name>
<dbReference type="EMBL" id="JABEQM010000001">
    <property type="protein sequence ID" value="MBB2200084.1"/>
    <property type="molecule type" value="Genomic_DNA"/>
</dbReference>
<evidence type="ECO:0000313" key="3">
    <source>
        <dbReference type="Proteomes" id="UP000578030"/>
    </source>
</evidence>